<proteinExistence type="predicted"/>
<feature type="transmembrane region" description="Helical" evidence="1">
    <location>
        <begin position="1114"/>
        <end position="1133"/>
    </location>
</feature>
<evidence type="ECO:0008006" key="5">
    <source>
        <dbReference type="Google" id="ProtNLM"/>
    </source>
</evidence>
<dbReference type="Proteomes" id="UP000692954">
    <property type="component" value="Unassembled WGS sequence"/>
</dbReference>
<keyword evidence="2" id="KW-0732">Signal</keyword>
<evidence type="ECO:0000313" key="3">
    <source>
        <dbReference type="EMBL" id="CAD8071807.1"/>
    </source>
</evidence>
<accession>A0A8S1LWF2</accession>
<dbReference type="OrthoDB" id="293131at2759"/>
<evidence type="ECO:0000256" key="2">
    <source>
        <dbReference type="SAM" id="SignalP"/>
    </source>
</evidence>
<protein>
    <recommendedName>
        <fullName evidence="5">PKD/REJ-like domain-containing protein</fullName>
    </recommendedName>
</protein>
<feature type="transmembrane region" description="Helical" evidence="1">
    <location>
        <begin position="1046"/>
        <end position="1063"/>
    </location>
</feature>
<organism evidence="3 4">
    <name type="scientific">Paramecium sonneborni</name>
    <dbReference type="NCBI Taxonomy" id="65129"/>
    <lineage>
        <taxon>Eukaryota</taxon>
        <taxon>Sar</taxon>
        <taxon>Alveolata</taxon>
        <taxon>Ciliophora</taxon>
        <taxon>Intramacronucleata</taxon>
        <taxon>Oligohymenophorea</taxon>
        <taxon>Peniculida</taxon>
        <taxon>Parameciidae</taxon>
        <taxon>Paramecium</taxon>
    </lineage>
</organism>
<sequence>MNVKILIFFILYKAQIILAQESTNWVSLILQGNRQVFWKEKAQLNLFVWNMETDLSNSQLTNTSILWSCKDLTLNITCARTDGGVLQLDKFNYTVVIPESTLHPRRSYEFIAQITGDHVANRSVTLYFSQNIIPFLNISFPYSILSRLVNFDEIIDFSIQLDDGVSPDDSKISISIYLDGQVQKLKQLYPRLRFQASYYYPDFKGPGEIGICRIHFTYSLANYIDPAEYEVQFWINYPPRNGLISIDDKTDMNIVVSQVSDTHTPLYYKYWFFNGQSINIQSINGQYELTDYIESSTYSVNLPPGDNTIVCQVKDSLGAISIIYSNVTIQSTNSNFETILTSLVLETSITKIISQSLLLKYLYDRLSFDNKLTYAVNVNQTLTKLKELYQEQFSLKTQDKYQIMMLKSLYLIESTGILFIGENSIDAKLQYLISFQTQVRKDIIKFTSIIQINDLAMVSGQYKGNITAQEQFLEFKSLYGVLGQLIDDIHHVFDTFLGRMAIDNPDTITKAQTANTTEVNSTEYLKELFMNLTDTNNKKRLLVQVEESDLQSSNDSINTFRNQLIEQSILTLDHFDLIHICYTRLISLVQVLNLIINSYAETNGQVSNSNFKYFNISFTRVTTKHALKYLHQDEYYVSMFEDQKLDGVAIPVFSGYWNLKNDTINFEVQIDTTNKSETGNYAARRNIYMWENRDLFTNLSEIEVLQINPNYLYLISIVTFSVNPYYWRKEIYNYTKWNQYSNHVKYISPQFIVQNGSDYQIVLQFEHFQFKHSFITEYSDNNTRCASIVSNFTGDNCTKLVMSSQHTCICKYISDMILMEEYIPVDLREIQFITIENMHQTVIGQTIGIMSGIMIIFTIVSAFLDLRSSKVVVPVSSPMISDNGNQIDDDQKVFDKSADYTKIKSSTIFPEKSSVLSIRFKNKDNEKFDGKQLFDSQIKDEESSSNLTIFNKNYHKQQKIASDDFHNAAVQYEPIFQTNVEMGIKYTSADLLISGMIKLHELLSIFIYYDQKFSRPSRVLQLYMKLMVMFVFSSYTIQYLNQIEHILLIIFVGEISVFFLAIVKAELNGWIQEKIIGFLMTVAILGGCFIFYFYNVIGLQIDVADNWARQFLISYLSNHVLFDPIIVIFKIILYPWTLQQIIAQTNAPIAYLLNFFINHAPMRALYQL</sequence>
<evidence type="ECO:0000256" key="1">
    <source>
        <dbReference type="SAM" id="Phobius"/>
    </source>
</evidence>
<dbReference type="EMBL" id="CAJJDN010000028">
    <property type="protein sequence ID" value="CAD8071807.1"/>
    <property type="molecule type" value="Genomic_DNA"/>
</dbReference>
<keyword evidence="1" id="KW-0472">Membrane</keyword>
<feature type="signal peptide" evidence="2">
    <location>
        <begin position="1"/>
        <end position="19"/>
    </location>
</feature>
<dbReference type="AlphaFoldDB" id="A0A8S1LWF2"/>
<feature type="transmembrane region" description="Helical" evidence="1">
    <location>
        <begin position="1022"/>
        <end position="1040"/>
    </location>
</feature>
<gene>
    <name evidence="3" type="ORF">PSON_ATCC_30995.1.T0280273</name>
</gene>
<name>A0A8S1LWF2_9CILI</name>
<feature type="chain" id="PRO_5035883446" description="PKD/REJ-like domain-containing protein" evidence="2">
    <location>
        <begin position="20"/>
        <end position="1168"/>
    </location>
</feature>
<comment type="caution">
    <text evidence="3">The sequence shown here is derived from an EMBL/GenBank/DDBJ whole genome shotgun (WGS) entry which is preliminary data.</text>
</comment>
<keyword evidence="1" id="KW-1133">Transmembrane helix</keyword>
<keyword evidence="4" id="KW-1185">Reference proteome</keyword>
<feature type="transmembrane region" description="Helical" evidence="1">
    <location>
        <begin position="842"/>
        <end position="864"/>
    </location>
</feature>
<reference evidence="3" key="1">
    <citation type="submission" date="2021-01" db="EMBL/GenBank/DDBJ databases">
        <authorList>
            <consortium name="Genoscope - CEA"/>
            <person name="William W."/>
        </authorList>
    </citation>
    <scope>NUCLEOTIDE SEQUENCE</scope>
</reference>
<keyword evidence="1" id="KW-0812">Transmembrane</keyword>
<feature type="transmembrane region" description="Helical" evidence="1">
    <location>
        <begin position="1075"/>
        <end position="1094"/>
    </location>
</feature>
<evidence type="ECO:0000313" key="4">
    <source>
        <dbReference type="Proteomes" id="UP000692954"/>
    </source>
</evidence>